<evidence type="ECO:0000256" key="1">
    <source>
        <dbReference type="SAM" id="MobiDB-lite"/>
    </source>
</evidence>
<evidence type="ECO:0000313" key="3">
    <source>
        <dbReference type="Proteomes" id="UP001374535"/>
    </source>
</evidence>
<accession>A0AAQ3P104</accession>
<dbReference type="Proteomes" id="UP001374535">
    <property type="component" value="Chromosome 2"/>
</dbReference>
<dbReference type="EMBL" id="CP144699">
    <property type="protein sequence ID" value="WVZ18816.1"/>
    <property type="molecule type" value="Genomic_DNA"/>
</dbReference>
<feature type="region of interest" description="Disordered" evidence="1">
    <location>
        <begin position="1"/>
        <end position="26"/>
    </location>
</feature>
<organism evidence="2 3">
    <name type="scientific">Vigna mungo</name>
    <name type="common">Black gram</name>
    <name type="synonym">Phaseolus mungo</name>
    <dbReference type="NCBI Taxonomy" id="3915"/>
    <lineage>
        <taxon>Eukaryota</taxon>
        <taxon>Viridiplantae</taxon>
        <taxon>Streptophyta</taxon>
        <taxon>Embryophyta</taxon>
        <taxon>Tracheophyta</taxon>
        <taxon>Spermatophyta</taxon>
        <taxon>Magnoliopsida</taxon>
        <taxon>eudicotyledons</taxon>
        <taxon>Gunneridae</taxon>
        <taxon>Pentapetalae</taxon>
        <taxon>rosids</taxon>
        <taxon>fabids</taxon>
        <taxon>Fabales</taxon>
        <taxon>Fabaceae</taxon>
        <taxon>Papilionoideae</taxon>
        <taxon>50 kb inversion clade</taxon>
        <taxon>NPAAA clade</taxon>
        <taxon>indigoferoid/millettioid clade</taxon>
        <taxon>Phaseoleae</taxon>
        <taxon>Vigna</taxon>
    </lineage>
</organism>
<proteinExistence type="predicted"/>
<dbReference type="PANTHER" id="PTHR15827:SF2">
    <property type="entry name" value="CYCLIN-DEPENDENT KINASE 2-INTERACTING PROTEIN"/>
    <property type="match status" value="1"/>
</dbReference>
<feature type="compositionally biased region" description="Polar residues" evidence="1">
    <location>
        <begin position="1"/>
        <end position="22"/>
    </location>
</feature>
<name>A0AAQ3P104_VIGMU</name>
<dbReference type="AlphaFoldDB" id="A0AAQ3P104"/>
<sequence length="177" mass="20005">METLDTAPSTPTITTNSEHQTPSPLPPSVLRLWRPQAHRNLRNNWSQLADFGNVGDGGGFPVFTFYSITSHEKFAEDLVQIDYLSIGYDTSEVKQLHWSTQLYDDEFKDLTYYNLYCEVTHGPVPPSFTAGKSDVISLRFDNQPNPEILQLAEANIDTLKVNEIFIVDGKEMHVSIV</sequence>
<gene>
    <name evidence="2" type="ORF">V8G54_006138</name>
</gene>
<protein>
    <submittedName>
        <fullName evidence="2">Uncharacterized protein</fullName>
    </submittedName>
</protein>
<evidence type="ECO:0000313" key="2">
    <source>
        <dbReference type="EMBL" id="WVZ18816.1"/>
    </source>
</evidence>
<dbReference type="PANTHER" id="PTHR15827">
    <property type="entry name" value="CYCLIN-DEPENDENT KINASE 2-INTERACTING PROTEIN"/>
    <property type="match status" value="1"/>
</dbReference>
<reference evidence="2 3" key="1">
    <citation type="journal article" date="2023" name="Life. Sci Alliance">
        <title>Evolutionary insights into 3D genome organization and epigenetic landscape of Vigna mungo.</title>
        <authorList>
            <person name="Junaid A."/>
            <person name="Singh B."/>
            <person name="Bhatia S."/>
        </authorList>
    </citation>
    <scope>NUCLEOTIDE SEQUENCE [LARGE SCALE GENOMIC DNA]</scope>
    <source>
        <strain evidence="2">Urdbean</strain>
    </source>
</reference>
<keyword evidence="3" id="KW-1185">Reference proteome</keyword>